<evidence type="ECO:0000259" key="2">
    <source>
        <dbReference type="Pfam" id="PF25000"/>
    </source>
</evidence>
<dbReference type="InterPro" id="IPR011990">
    <property type="entry name" value="TPR-like_helical_dom_sf"/>
</dbReference>
<dbReference type="Pfam" id="PF25000">
    <property type="entry name" value="DUF7779"/>
    <property type="match status" value="1"/>
</dbReference>
<dbReference type="EMBL" id="JAABOE010000027">
    <property type="protein sequence ID" value="KAF3183256.1"/>
    <property type="molecule type" value="Genomic_DNA"/>
</dbReference>
<dbReference type="AlphaFoldDB" id="A0A7C8U1C3"/>
<dbReference type="GO" id="GO:0043531">
    <property type="term" value="F:ADP binding"/>
    <property type="evidence" value="ECO:0007669"/>
    <property type="project" value="InterPro"/>
</dbReference>
<feature type="domain" description="NB-ARC" evidence="1">
    <location>
        <begin position="223"/>
        <end position="300"/>
    </location>
</feature>
<evidence type="ECO:0000313" key="3">
    <source>
        <dbReference type="EMBL" id="KAF3183256.1"/>
    </source>
</evidence>
<gene>
    <name evidence="3" type="ORF">TWF788_005644</name>
</gene>
<dbReference type="Gene3D" id="3.40.50.300">
    <property type="entry name" value="P-loop containing nucleotide triphosphate hydrolases"/>
    <property type="match status" value="1"/>
</dbReference>
<proteinExistence type="predicted"/>
<sequence>MRYTTTLDVLALIAGELVGVNQLNKKYQVAGSSSDKLPRIEGAQPEVKRQERWRTRLSWLRRSRKKIEHQKTGAVTSDNNFIVPSRNIQLLKEASRRTSELSEYADAPAIGSIGNLLDLSSGINLDNCVAGLDLHIKLLEEKTSRYGEALKLAQCFDWALYDSQKLEKHISQLDLFTSWLYELTERKFKIQLRGLDPASRPFNEFEPPFVPSHPLDTKFCGRDDEMEKIKLYLERESHKDNYPRVIINLHGMGGIGKSQLARQFVEAHKESYTAIIWIHAADTRTLNVTATDILNGLISHYDTKYSGRVCNGQRKFEDVERELGIPGQIDDTGQLIGKAAKDPWKFVLPDAEIISIPHLDSNSSVRLLLVHKIMETNPHAIELLRLCSFLSPHGVSEELLYRGVGGIDWAQNDTTRLDEALDELVTYSLITRKSDRSSTSEEKQSLWIHPLVQHWAKNSYCKDSIVVLEDNKERLAELHSIGARAAIRLVGLGVVGQPIDRQPKECVYERANMAHLDLCIDQYLLKESVVERDSKDKKLAAALLRLGETKCEWEEDHIAIEILKNSIQIYTNILPEDPNVEVDLLMARQRLLGAYFYLGVDSFDYGIDIEYIGRQNNEIRQRLKVLQPDPDPNDYNVFRCELLQIGYFFKTDDPDQAAEGIENLLTKFRNIEGPDRVQKMYQSTLGCCAFLYLYRGEPHKAEEYLNKSIELWQESPREWDSRAIAMFEGLGVTKNELKDYAGACECFRKAAASSEANYGLSNALTLRLLENLRETYIKLDQFGEAERIAEKIAKGENTLNAFNNTR</sequence>
<dbReference type="InterPro" id="IPR027417">
    <property type="entry name" value="P-loop_NTPase"/>
</dbReference>
<organism evidence="3 4">
    <name type="scientific">Orbilia oligospora</name>
    <name type="common">Nematode-trapping fungus</name>
    <name type="synonym">Arthrobotrys oligospora</name>
    <dbReference type="NCBI Taxonomy" id="2813651"/>
    <lineage>
        <taxon>Eukaryota</taxon>
        <taxon>Fungi</taxon>
        <taxon>Dikarya</taxon>
        <taxon>Ascomycota</taxon>
        <taxon>Pezizomycotina</taxon>
        <taxon>Orbiliomycetes</taxon>
        <taxon>Orbiliales</taxon>
        <taxon>Orbiliaceae</taxon>
        <taxon>Orbilia</taxon>
    </lineage>
</organism>
<evidence type="ECO:0000259" key="1">
    <source>
        <dbReference type="Pfam" id="PF00931"/>
    </source>
</evidence>
<reference evidence="3 4" key="1">
    <citation type="submission" date="2019-06" db="EMBL/GenBank/DDBJ databases">
        <authorList>
            <person name="Palmer J.M."/>
        </authorList>
    </citation>
    <scope>NUCLEOTIDE SEQUENCE [LARGE SCALE GENOMIC DNA]</scope>
    <source>
        <strain evidence="3 4">TWF788</strain>
    </source>
</reference>
<dbReference type="Gene3D" id="1.25.40.10">
    <property type="entry name" value="Tetratricopeptide repeat domain"/>
    <property type="match status" value="1"/>
</dbReference>
<dbReference type="Pfam" id="PF00931">
    <property type="entry name" value="NB-ARC"/>
    <property type="match status" value="1"/>
</dbReference>
<dbReference type="InterPro" id="IPR056681">
    <property type="entry name" value="DUF7779"/>
</dbReference>
<comment type="caution">
    <text evidence="3">The sequence shown here is derived from an EMBL/GenBank/DDBJ whole genome shotgun (WGS) entry which is preliminary data.</text>
</comment>
<feature type="domain" description="DUF7779" evidence="2">
    <location>
        <begin position="375"/>
        <end position="458"/>
    </location>
</feature>
<dbReference type="InterPro" id="IPR002182">
    <property type="entry name" value="NB-ARC"/>
</dbReference>
<evidence type="ECO:0000313" key="4">
    <source>
        <dbReference type="Proteomes" id="UP000479691"/>
    </source>
</evidence>
<dbReference type="Proteomes" id="UP000479691">
    <property type="component" value="Unassembled WGS sequence"/>
</dbReference>
<protein>
    <submittedName>
        <fullName evidence="3">Uncharacterized protein</fullName>
    </submittedName>
</protein>
<accession>A0A7C8U1C3</accession>
<name>A0A7C8U1C3_ORBOL</name>
<dbReference type="SUPFAM" id="SSF48452">
    <property type="entry name" value="TPR-like"/>
    <property type="match status" value="1"/>
</dbReference>
<dbReference type="SUPFAM" id="SSF52540">
    <property type="entry name" value="P-loop containing nucleoside triphosphate hydrolases"/>
    <property type="match status" value="1"/>
</dbReference>